<reference evidence="1" key="1">
    <citation type="submission" date="2022-03" db="EMBL/GenBank/DDBJ databases">
        <authorList>
            <person name="Lindestad O."/>
        </authorList>
    </citation>
    <scope>NUCLEOTIDE SEQUENCE</scope>
</reference>
<evidence type="ECO:0000313" key="1">
    <source>
        <dbReference type="EMBL" id="CAH2255200.1"/>
    </source>
</evidence>
<proteinExistence type="predicted"/>
<sequence length="69" mass="7859">MAFKLELLNTIKLVQDTRVLHVALQMWTKVKLSFVFKCQSSVSDSTNAVDKLTLSPRNLEIIHCKVKIS</sequence>
<accession>A0A8S4SC77</accession>
<name>A0A8S4SC77_9NEOP</name>
<evidence type="ECO:0000313" key="2">
    <source>
        <dbReference type="Proteomes" id="UP000838756"/>
    </source>
</evidence>
<organism evidence="1 2">
    <name type="scientific">Pararge aegeria aegeria</name>
    <dbReference type="NCBI Taxonomy" id="348720"/>
    <lineage>
        <taxon>Eukaryota</taxon>
        <taxon>Metazoa</taxon>
        <taxon>Ecdysozoa</taxon>
        <taxon>Arthropoda</taxon>
        <taxon>Hexapoda</taxon>
        <taxon>Insecta</taxon>
        <taxon>Pterygota</taxon>
        <taxon>Neoptera</taxon>
        <taxon>Endopterygota</taxon>
        <taxon>Lepidoptera</taxon>
        <taxon>Glossata</taxon>
        <taxon>Ditrysia</taxon>
        <taxon>Papilionoidea</taxon>
        <taxon>Nymphalidae</taxon>
        <taxon>Satyrinae</taxon>
        <taxon>Satyrini</taxon>
        <taxon>Parargina</taxon>
        <taxon>Pararge</taxon>
    </lineage>
</organism>
<gene>
    <name evidence="1" type="primary">jg7255</name>
    <name evidence="1" type="ORF">PAEG_LOCUS22776</name>
</gene>
<dbReference type="Proteomes" id="UP000838756">
    <property type="component" value="Unassembled WGS sequence"/>
</dbReference>
<protein>
    <submittedName>
        <fullName evidence="1">Jg7255 protein</fullName>
    </submittedName>
</protein>
<comment type="caution">
    <text evidence="1">The sequence shown here is derived from an EMBL/GenBank/DDBJ whole genome shotgun (WGS) entry which is preliminary data.</text>
</comment>
<dbReference type="EMBL" id="CAKXAJ010026089">
    <property type="protein sequence ID" value="CAH2255200.1"/>
    <property type="molecule type" value="Genomic_DNA"/>
</dbReference>
<keyword evidence="2" id="KW-1185">Reference proteome</keyword>
<dbReference type="AlphaFoldDB" id="A0A8S4SC77"/>